<dbReference type="CDD" id="cd02440">
    <property type="entry name" value="AdoMet_MTases"/>
    <property type="match status" value="1"/>
</dbReference>
<dbReference type="PANTHER" id="PTHR10867">
    <property type="entry name" value="NNMT/PNMT/TEMT FAMILY MEMBER"/>
    <property type="match status" value="1"/>
</dbReference>
<evidence type="ECO:0000313" key="5">
    <source>
        <dbReference type="Proteomes" id="UP000515135"/>
    </source>
</evidence>
<name>A0A6P4YKR1_BRABE</name>
<dbReference type="AlphaFoldDB" id="A0A6P4YKR1"/>
<evidence type="ECO:0000313" key="6">
    <source>
        <dbReference type="RefSeq" id="XP_019622294.1"/>
    </source>
</evidence>
<dbReference type="PROSITE" id="PS51681">
    <property type="entry name" value="SAM_MT_NNMT_PNMT_TEMT"/>
    <property type="match status" value="1"/>
</dbReference>
<evidence type="ECO:0000256" key="1">
    <source>
        <dbReference type="ARBA" id="ARBA00007996"/>
    </source>
</evidence>
<keyword evidence="5" id="KW-1185">Reference proteome</keyword>
<dbReference type="SUPFAM" id="SSF53335">
    <property type="entry name" value="S-adenosyl-L-methionine-dependent methyltransferases"/>
    <property type="match status" value="1"/>
</dbReference>
<gene>
    <name evidence="6" type="primary">LOC109468491</name>
</gene>
<proteinExistence type="inferred from homology"/>
<dbReference type="InterPro" id="IPR000940">
    <property type="entry name" value="NNMT_TEMT_trans"/>
</dbReference>
<dbReference type="Gene3D" id="3.40.50.150">
    <property type="entry name" value="Vaccinia Virus protein VP39"/>
    <property type="match status" value="1"/>
</dbReference>
<keyword evidence="4" id="KW-0949">S-adenosyl-L-methionine</keyword>
<dbReference type="GO" id="GO:0005829">
    <property type="term" value="C:cytosol"/>
    <property type="evidence" value="ECO:0007669"/>
    <property type="project" value="TreeGrafter"/>
</dbReference>
<dbReference type="KEGG" id="bbel:109468491"/>
<dbReference type="OrthoDB" id="10050085at2759"/>
<keyword evidence="2" id="KW-0489">Methyltransferase</keyword>
<dbReference type="GO" id="GO:0008170">
    <property type="term" value="F:N-methyltransferase activity"/>
    <property type="evidence" value="ECO:0007669"/>
    <property type="project" value="TreeGrafter"/>
</dbReference>
<evidence type="ECO:0000256" key="4">
    <source>
        <dbReference type="ARBA" id="ARBA00022691"/>
    </source>
</evidence>
<dbReference type="PANTHER" id="PTHR10867:SF17">
    <property type="entry name" value="NICOTINAMIDE N-METHYLTRANSFERASE"/>
    <property type="match status" value="1"/>
</dbReference>
<dbReference type="Proteomes" id="UP000515135">
    <property type="component" value="Unplaced"/>
</dbReference>
<evidence type="ECO:0000256" key="3">
    <source>
        <dbReference type="ARBA" id="ARBA00022679"/>
    </source>
</evidence>
<dbReference type="GO" id="GO:0032259">
    <property type="term" value="P:methylation"/>
    <property type="evidence" value="ECO:0007669"/>
    <property type="project" value="UniProtKB-KW"/>
</dbReference>
<keyword evidence="3" id="KW-0808">Transferase</keyword>
<sequence length="246" mass="27960">MSAEQEEYEYFKNAREYLEYFYSDLTGEKCPDEGEWMPWSMEQFHRTFSEGKGFGGRLLDIGSGPTVYQLGALAEIKKWKDGNKQAFDWSPFVKHVAGLEGSRWESRQEQLRSAIKDAVPCDVFNTNPLHPAEFEPFDTIISAYCLESACYDKGRSAYAQAVRNISTLLKPGGNLILQTYIGVTYWVDKEGNKTPDSLCLDTEFVLTTLSEAGFTELETSEYKCPVREKVQYSDIKGMLHVTGKKI</sequence>
<protein>
    <submittedName>
        <fullName evidence="6">Nicotinamide N-methyltransferase-like</fullName>
    </submittedName>
</protein>
<evidence type="ECO:0000256" key="2">
    <source>
        <dbReference type="ARBA" id="ARBA00022603"/>
    </source>
</evidence>
<dbReference type="GeneID" id="109468491"/>
<comment type="similarity">
    <text evidence="1">Belongs to the class I-like SAM-binding methyltransferase superfamily. NNMT/PNMT/TEMT family.</text>
</comment>
<dbReference type="InterPro" id="IPR029063">
    <property type="entry name" value="SAM-dependent_MTases_sf"/>
</dbReference>
<dbReference type="Pfam" id="PF01234">
    <property type="entry name" value="NNMT_PNMT_TEMT"/>
    <property type="match status" value="1"/>
</dbReference>
<dbReference type="RefSeq" id="XP_019622294.1">
    <property type="nucleotide sequence ID" value="XM_019766735.1"/>
</dbReference>
<accession>A0A6P4YKR1</accession>
<organism evidence="5 6">
    <name type="scientific">Branchiostoma belcheri</name>
    <name type="common">Amphioxus</name>
    <dbReference type="NCBI Taxonomy" id="7741"/>
    <lineage>
        <taxon>Eukaryota</taxon>
        <taxon>Metazoa</taxon>
        <taxon>Chordata</taxon>
        <taxon>Cephalochordata</taxon>
        <taxon>Leptocardii</taxon>
        <taxon>Amphioxiformes</taxon>
        <taxon>Branchiostomatidae</taxon>
        <taxon>Branchiostoma</taxon>
    </lineage>
</organism>
<reference evidence="6" key="1">
    <citation type="submission" date="2025-08" db="UniProtKB">
        <authorList>
            <consortium name="RefSeq"/>
        </authorList>
    </citation>
    <scope>IDENTIFICATION</scope>
    <source>
        <tissue evidence="6">Gonad</tissue>
    </source>
</reference>